<dbReference type="Proteomes" id="UP000030949">
    <property type="component" value="Unassembled WGS sequence"/>
</dbReference>
<comment type="caution">
    <text evidence="1">The sequence shown here is derived from an EMBL/GenBank/DDBJ whole genome shotgun (WGS) entry which is preliminary data.</text>
</comment>
<dbReference type="RefSeq" id="WP_039592244.1">
    <property type="nucleotide sequence ID" value="NZ_JQGJ02000009.1"/>
</dbReference>
<evidence type="ECO:0000313" key="1">
    <source>
        <dbReference type="EMBL" id="KHK63698.1"/>
    </source>
</evidence>
<gene>
    <name evidence="1" type="ORF">JZ00_15765</name>
</gene>
<organism evidence="1 2">
    <name type="scientific">Pseudomonas frederiksbergensis</name>
    <dbReference type="NCBI Taxonomy" id="104087"/>
    <lineage>
        <taxon>Bacteria</taxon>
        <taxon>Pseudomonadati</taxon>
        <taxon>Pseudomonadota</taxon>
        <taxon>Gammaproteobacteria</taxon>
        <taxon>Pseudomonadales</taxon>
        <taxon>Pseudomonadaceae</taxon>
        <taxon>Pseudomonas</taxon>
    </lineage>
</organism>
<protein>
    <submittedName>
        <fullName evidence="1">FagA protein</fullName>
    </submittedName>
</protein>
<reference evidence="2" key="1">
    <citation type="submission" date="2015-03" db="EMBL/GenBank/DDBJ databases">
        <title>Pseudomonas frederiksbergensis hydrocarbon degrader.</title>
        <authorList>
            <person name="Brown L.M."/>
            <person name="Ruiz O.N."/>
            <person name="Mueller S."/>
            <person name="Gunasekera T.S."/>
        </authorList>
    </citation>
    <scope>NUCLEOTIDE SEQUENCE [LARGE SCALE GENOMIC DNA]</scope>
    <source>
        <strain evidence="2">SI8</strain>
    </source>
</reference>
<proteinExistence type="predicted"/>
<evidence type="ECO:0000313" key="2">
    <source>
        <dbReference type="Proteomes" id="UP000030949"/>
    </source>
</evidence>
<name>A0A0B1Z322_9PSED</name>
<dbReference type="EMBL" id="JQGJ01000009">
    <property type="protein sequence ID" value="KHK63698.1"/>
    <property type="molecule type" value="Genomic_DNA"/>
</dbReference>
<dbReference type="AlphaFoldDB" id="A0A0B1Z322"/>
<sequence>MSVALHEQPYLESLRWMSRQIRCATSPDEPRLIEHYLAEGRYLACCTATSPWMISETAFRLLLDTARDVALPWHWRNLCLDQAWRPLRDLEQQSNCRCRLRRWQSHAWALATCALEPSISLTELEQGFPDE</sequence>
<dbReference type="OrthoDB" id="8900369at2"/>
<accession>A0A0B1Z322</accession>